<comment type="caution">
    <text evidence="1">The sequence shown here is derived from an EMBL/GenBank/DDBJ whole genome shotgun (WGS) entry which is preliminary data.</text>
</comment>
<gene>
    <name evidence="1" type="ORF">LCGC14_2691100</name>
</gene>
<reference evidence="1" key="1">
    <citation type="journal article" date="2015" name="Nature">
        <title>Complex archaea that bridge the gap between prokaryotes and eukaryotes.</title>
        <authorList>
            <person name="Spang A."/>
            <person name="Saw J.H."/>
            <person name="Jorgensen S.L."/>
            <person name="Zaremba-Niedzwiedzka K."/>
            <person name="Martijn J."/>
            <person name="Lind A.E."/>
            <person name="van Eijk R."/>
            <person name="Schleper C."/>
            <person name="Guy L."/>
            <person name="Ettema T.J."/>
        </authorList>
    </citation>
    <scope>NUCLEOTIDE SEQUENCE</scope>
</reference>
<dbReference type="AlphaFoldDB" id="A0A0F9BT70"/>
<sequence length="82" mass="8996">MSEPVGEKHVDETEKHWVDADPSGRLVVFLCDILQGYVAGDCKLGPLVQQVVKERCKAVGLNPLHVWNALVALAHTLPRKIG</sequence>
<protein>
    <submittedName>
        <fullName evidence="1">Uncharacterized protein</fullName>
    </submittedName>
</protein>
<proteinExistence type="predicted"/>
<dbReference type="EMBL" id="LAZR01047699">
    <property type="protein sequence ID" value="KKK93614.1"/>
    <property type="molecule type" value="Genomic_DNA"/>
</dbReference>
<name>A0A0F9BT70_9ZZZZ</name>
<accession>A0A0F9BT70</accession>
<evidence type="ECO:0000313" key="1">
    <source>
        <dbReference type="EMBL" id="KKK93614.1"/>
    </source>
</evidence>
<organism evidence="1">
    <name type="scientific">marine sediment metagenome</name>
    <dbReference type="NCBI Taxonomy" id="412755"/>
    <lineage>
        <taxon>unclassified sequences</taxon>
        <taxon>metagenomes</taxon>
        <taxon>ecological metagenomes</taxon>
    </lineage>
</organism>